<feature type="transmembrane region" description="Helical" evidence="2">
    <location>
        <begin position="200"/>
        <end position="220"/>
    </location>
</feature>
<dbReference type="AGR" id="WB:WBGene00022039"/>
<dbReference type="Proteomes" id="UP000001940">
    <property type="component" value="Chromosome I"/>
</dbReference>
<dbReference type="EMBL" id="BX284601">
    <property type="protein sequence ID" value="CAD8108918.1"/>
    <property type="molecule type" value="Genomic_DNA"/>
</dbReference>
<keyword evidence="4" id="KW-1185">Reference proteome</keyword>
<feature type="region of interest" description="Disordered" evidence="1">
    <location>
        <begin position="1"/>
        <end position="21"/>
    </location>
</feature>
<gene>
    <name evidence="3" type="ORF">CELE_Y65B4BL.7</name>
    <name evidence="3 5" type="ORF">Y65B4BL.7</name>
</gene>
<protein>
    <submittedName>
        <fullName evidence="3">Transmembrane protein</fullName>
    </submittedName>
</protein>
<name>A0A7R9XMR0_CAEEL</name>
<keyword evidence="2" id="KW-0472">Membrane</keyword>
<feature type="transmembrane region" description="Helical" evidence="2">
    <location>
        <begin position="64"/>
        <end position="84"/>
    </location>
</feature>
<dbReference type="FunCoup" id="A0A7R9XMR0">
    <property type="interactions" value="387"/>
</dbReference>
<sequence length="250" mass="28350">MSSDQGKVSVEPPPPEPAPIDVVPDIPEFEYELVENMMMSPGSSVESVNSVGIPRFEDGRHPNVKLFVVIFALLGNIFMIYQSIRDIPRQYRSIICDAFGFSDCLDSLEMQIPIVEYCDLCLRVSMEFMFPVGVLIVFSITQILITVSPGMASRIRNPIPSLASFIYMSFFFKCITNLLTSIAMLPYLGCTDQPSFWGEYLAAGLLGLFWMYSLLNMGVFTRITYHNFIRARENYERQVVRNGMVVELEV</sequence>
<dbReference type="WormBase" id="Y65B4BL.7c">
    <property type="protein sequence ID" value="CE54259"/>
    <property type="gene ID" value="WBGene00022039"/>
</dbReference>
<dbReference type="AlphaFoldDB" id="A0A7R9XMR0"/>
<keyword evidence="2" id="KW-1133">Transmembrane helix</keyword>
<organism evidence="3 4">
    <name type="scientific">Caenorhabditis elegans</name>
    <dbReference type="NCBI Taxonomy" id="6239"/>
    <lineage>
        <taxon>Eukaryota</taxon>
        <taxon>Metazoa</taxon>
        <taxon>Ecdysozoa</taxon>
        <taxon>Nematoda</taxon>
        <taxon>Chromadorea</taxon>
        <taxon>Rhabditida</taxon>
        <taxon>Rhabditina</taxon>
        <taxon>Rhabditomorpha</taxon>
        <taxon>Rhabditoidea</taxon>
        <taxon>Rhabditidae</taxon>
        <taxon>Peloderinae</taxon>
        <taxon>Caenorhabditis</taxon>
    </lineage>
</organism>
<evidence type="ECO:0000313" key="5">
    <source>
        <dbReference type="WormBase" id="Y65B4BL.7c"/>
    </source>
</evidence>
<evidence type="ECO:0000313" key="3">
    <source>
        <dbReference type="EMBL" id="CAD8108918.1"/>
    </source>
</evidence>
<feature type="transmembrane region" description="Helical" evidence="2">
    <location>
        <begin position="164"/>
        <end position="188"/>
    </location>
</feature>
<evidence type="ECO:0000256" key="2">
    <source>
        <dbReference type="SAM" id="Phobius"/>
    </source>
</evidence>
<feature type="transmembrane region" description="Helical" evidence="2">
    <location>
        <begin position="128"/>
        <end position="152"/>
    </location>
</feature>
<dbReference type="OrthoDB" id="5820995at2759"/>
<evidence type="ECO:0000313" key="4">
    <source>
        <dbReference type="Proteomes" id="UP000001940"/>
    </source>
</evidence>
<reference evidence="3 4" key="1">
    <citation type="journal article" date="1998" name="Science">
        <title>Genome sequence of the nematode C. elegans: a platform for investigating biology.</title>
        <authorList>
            <consortium name="The C. elegans sequencing consortium"/>
            <person name="Sulson J.E."/>
            <person name="Waterston R."/>
        </authorList>
    </citation>
    <scope>NUCLEOTIDE SEQUENCE [LARGE SCALE GENOMIC DNA]</scope>
    <source>
        <strain evidence="3 4">Bristol N2</strain>
    </source>
</reference>
<proteinExistence type="predicted"/>
<accession>A0A7R9XMR0</accession>
<evidence type="ECO:0000256" key="1">
    <source>
        <dbReference type="SAM" id="MobiDB-lite"/>
    </source>
</evidence>
<dbReference type="InParanoid" id="A0A7R9XMR0"/>
<keyword evidence="2 3" id="KW-0812">Transmembrane</keyword>